<evidence type="ECO:0000256" key="3">
    <source>
        <dbReference type="ARBA" id="ARBA00022544"/>
    </source>
</evidence>
<dbReference type="EC" id="2.7.11.1" evidence="1"/>
<dbReference type="CDD" id="cd14014">
    <property type="entry name" value="STKc_PknB_like"/>
    <property type="match status" value="1"/>
</dbReference>
<dbReference type="Gene3D" id="3.30.200.20">
    <property type="entry name" value="Phosphorylase Kinase, domain 1"/>
    <property type="match status" value="1"/>
</dbReference>
<dbReference type="GO" id="GO:0071224">
    <property type="term" value="P:cellular response to peptidoglycan"/>
    <property type="evidence" value="ECO:0007669"/>
    <property type="project" value="UniProtKB-ARBA"/>
</dbReference>
<dbReference type="InterPro" id="IPR017441">
    <property type="entry name" value="Protein_kinase_ATP_BS"/>
</dbReference>
<dbReference type="InterPro" id="IPR000719">
    <property type="entry name" value="Prot_kinase_dom"/>
</dbReference>
<dbReference type="FunFam" id="1.10.510.10:FF:000021">
    <property type="entry name" value="Serine/threonine protein kinase"/>
    <property type="match status" value="1"/>
</dbReference>
<dbReference type="GO" id="GO:0005524">
    <property type="term" value="F:ATP binding"/>
    <property type="evidence" value="ECO:0007669"/>
    <property type="project" value="UniProtKB-UniRule"/>
</dbReference>
<dbReference type="GO" id="GO:0007165">
    <property type="term" value="P:signal transduction"/>
    <property type="evidence" value="ECO:0007669"/>
    <property type="project" value="UniProtKB-ARBA"/>
</dbReference>
<feature type="domain" description="PASTA" evidence="17">
    <location>
        <begin position="508"/>
        <end position="574"/>
    </location>
</feature>
<evidence type="ECO:0000256" key="14">
    <source>
        <dbReference type="SAM" id="MobiDB-lite"/>
    </source>
</evidence>
<keyword evidence="5 13" id="KW-0547">Nucleotide-binding</keyword>
<feature type="binding site" evidence="13">
    <location>
        <position position="43"/>
    </location>
    <ligand>
        <name>ATP</name>
        <dbReference type="ChEBI" id="CHEBI:30616"/>
    </ligand>
</feature>
<dbReference type="InterPro" id="IPR005543">
    <property type="entry name" value="PASTA_dom"/>
</dbReference>
<reference evidence="18 19" key="1">
    <citation type="submission" date="2019-10" db="EMBL/GenBank/DDBJ databases">
        <title>Complete genome sequences for adaption low water activity.</title>
        <authorList>
            <person name="Zhao L."/>
            <person name="Zhong J."/>
        </authorList>
    </citation>
    <scope>NUCLEOTIDE SEQUENCE [LARGE SCALE GENOMIC DNA]</scope>
    <source>
        <strain evidence="18 19">FDU301</strain>
    </source>
</reference>
<protein>
    <recommendedName>
        <fullName evidence="12">Serine/threonine-protein kinase PrkC</fullName>
        <ecNumber evidence="1">2.7.11.1</ecNumber>
    </recommendedName>
</protein>
<feature type="region of interest" description="Disordered" evidence="14">
    <location>
        <begin position="305"/>
        <end position="336"/>
    </location>
</feature>
<comment type="subcellular location">
    <subcellularLocation>
        <location evidence="11">Spore membrane</location>
        <topology evidence="11">Single-pass type II membrane protein</topology>
    </subcellularLocation>
</comment>
<accession>A0A2C0MJX3</accession>
<dbReference type="EMBL" id="CP045272">
    <property type="protein sequence ID" value="QJX75757.1"/>
    <property type="molecule type" value="Genomic_DNA"/>
</dbReference>
<evidence type="ECO:0000256" key="10">
    <source>
        <dbReference type="ARBA" id="ARBA00048679"/>
    </source>
</evidence>
<evidence type="ECO:0000256" key="13">
    <source>
        <dbReference type="PROSITE-ProRule" id="PRU10141"/>
    </source>
</evidence>
<feature type="compositionally biased region" description="Low complexity" evidence="14">
    <location>
        <begin position="605"/>
        <end position="614"/>
    </location>
</feature>
<feature type="region of interest" description="Disordered" evidence="14">
    <location>
        <begin position="581"/>
        <end position="625"/>
    </location>
</feature>
<keyword evidence="8" id="KW-0735">Signal-anchor</keyword>
<keyword evidence="15" id="KW-0812">Transmembrane</keyword>
<dbReference type="PROSITE" id="PS00108">
    <property type="entry name" value="PROTEIN_KINASE_ST"/>
    <property type="match status" value="1"/>
</dbReference>
<keyword evidence="3" id="KW-0309">Germination</keyword>
<dbReference type="PANTHER" id="PTHR43289">
    <property type="entry name" value="MITOGEN-ACTIVATED PROTEIN KINASE KINASE KINASE 20-RELATED"/>
    <property type="match status" value="1"/>
</dbReference>
<evidence type="ECO:0000256" key="2">
    <source>
        <dbReference type="ARBA" id="ARBA00022527"/>
    </source>
</evidence>
<dbReference type="Pfam" id="PF21160">
    <property type="entry name" value="PrkC-like_PASTA-like"/>
    <property type="match status" value="1"/>
</dbReference>
<dbReference type="Gene3D" id="1.10.510.10">
    <property type="entry name" value="Transferase(Phosphotransferase) domain 1"/>
    <property type="match status" value="1"/>
</dbReference>
<evidence type="ECO:0000256" key="8">
    <source>
        <dbReference type="ARBA" id="ARBA00022968"/>
    </source>
</evidence>
<gene>
    <name evidence="18" type="primary">pknB</name>
    <name evidence="18" type="ORF">FDZ14_05965</name>
</gene>
<dbReference type="PROSITE" id="PS50011">
    <property type="entry name" value="PROTEIN_KINASE_DOM"/>
    <property type="match status" value="1"/>
</dbReference>
<evidence type="ECO:0000256" key="15">
    <source>
        <dbReference type="SAM" id="Phobius"/>
    </source>
</evidence>
<dbReference type="Proteomes" id="UP000501076">
    <property type="component" value="Chromosome"/>
</dbReference>
<dbReference type="Gene3D" id="3.30.10.20">
    <property type="match status" value="3"/>
</dbReference>
<feature type="domain" description="PASTA" evidence="17">
    <location>
        <begin position="440"/>
        <end position="507"/>
    </location>
</feature>
<evidence type="ECO:0000256" key="11">
    <source>
        <dbReference type="ARBA" id="ARBA00060432"/>
    </source>
</evidence>
<dbReference type="GO" id="GO:0004674">
    <property type="term" value="F:protein serine/threonine kinase activity"/>
    <property type="evidence" value="ECO:0007669"/>
    <property type="project" value="UniProtKB-KW"/>
</dbReference>
<feature type="transmembrane region" description="Helical" evidence="15">
    <location>
        <begin position="345"/>
        <end position="371"/>
    </location>
</feature>
<dbReference type="InterPro" id="IPR011009">
    <property type="entry name" value="Kinase-like_dom_sf"/>
</dbReference>
<feature type="domain" description="PASTA" evidence="17">
    <location>
        <begin position="372"/>
        <end position="439"/>
    </location>
</feature>
<keyword evidence="15" id="KW-1133">Transmembrane helix</keyword>
<evidence type="ECO:0000259" key="16">
    <source>
        <dbReference type="PROSITE" id="PS50011"/>
    </source>
</evidence>
<dbReference type="SUPFAM" id="SSF56112">
    <property type="entry name" value="Protein kinase-like (PK-like)"/>
    <property type="match status" value="1"/>
</dbReference>
<dbReference type="NCBIfam" id="NF033483">
    <property type="entry name" value="PknB_PASTA_kin"/>
    <property type="match status" value="1"/>
</dbReference>
<evidence type="ECO:0000256" key="12">
    <source>
        <dbReference type="ARBA" id="ARBA00070041"/>
    </source>
</evidence>
<keyword evidence="2" id="KW-0723">Serine/threonine-protein kinase</keyword>
<evidence type="ECO:0000313" key="19">
    <source>
        <dbReference type="Proteomes" id="UP000501076"/>
    </source>
</evidence>
<dbReference type="PROSITE" id="PS51178">
    <property type="entry name" value="PASTA"/>
    <property type="match status" value="3"/>
</dbReference>
<dbReference type="SMART" id="SM00220">
    <property type="entry name" value="S_TKc"/>
    <property type="match status" value="1"/>
</dbReference>
<evidence type="ECO:0000256" key="6">
    <source>
        <dbReference type="ARBA" id="ARBA00022777"/>
    </source>
</evidence>
<evidence type="ECO:0000259" key="17">
    <source>
        <dbReference type="PROSITE" id="PS51178"/>
    </source>
</evidence>
<keyword evidence="15" id="KW-0472">Membrane</keyword>
<dbReference type="CDD" id="cd06577">
    <property type="entry name" value="PASTA_pknB"/>
    <property type="match status" value="3"/>
</dbReference>
<dbReference type="Pfam" id="PF03793">
    <property type="entry name" value="PASTA"/>
    <property type="match status" value="3"/>
</dbReference>
<evidence type="ECO:0000256" key="4">
    <source>
        <dbReference type="ARBA" id="ARBA00022679"/>
    </source>
</evidence>
<evidence type="ECO:0000256" key="7">
    <source>
        <dbReference type="ARBA" id="ARBA00022840"/>
    </source>
</evidence>
<dbReference type="Gene3D" id="2.60.40.2560">
    <property type="match status" value="1"/>
</dbReference>
<evidence type="ECO:0000313" key="18">
    <source>
        <dbReference type="EMBL" id="QJX75757.1"/>
    </source>
</evidence>
<dbReference type="SMART" id="SM00740">
    <property type="entry name" value="PASTA"/>
    <property type="match status" value="3"/>
</dbReference>
<dbReference type="PANTHER" id="PTHR43289:SF34">
    <property type="entry name" value="SERINE_THREONINE-PROTEIN KINASE YBDM-RELATED"/>
    <property type="match status" value="1"/>
</dbReference>
<evidence type="ECO:0000256" key="5">
    <source>
        <dbReference type="ARBA" id="ARBA00022741"/>
    </source>
</evidence>
<keyword evidence="4" id="KW-0808">Transferase</keyword>
<comment type="catalytic activity">
    <reaction evidence="9">
        <text>L-threonyl-[protein] + ATP = O-phospho-L-threonyl-[protein] + ADP + H(+)</text>
        <dbReference type="Rhea" id="RHEA:46608"/>
        <dbReference type="Rhea" id="RHEA-COMP:11060"/>
        <dbReference type="Rhea" id="RHEA-COMP:11605"/>
        <dbReference type="ChEBI" id="CHEBI:15378"/>
        <dbReference type="ChEBI" id="CHEBI:30013"/>
        <dbReference type="ChEBI" id="CHEBI:30616"/>
        <dbReference type="ChEBI" id="CHEBI:61977"/>
        <dbReference type="ChEBI" id="CHEBI:456216"/>
        <dbReference type="EC" id="2.7.11.1"/>
    </reaction>
</comment>
<keyword evidence="6 18" id="KW-0418">Kinase</keyword>
<evidence type="ECO:0000256" key="1">
    <source>
        <dbReference type="ARBA" id="ARBA00012513"/>
    </source>
</evidence>
<dbReference type="AlphaFoldDB" id="A0A2C0MJX3"/>
<name>A0A2C0MJX3_PRIMG</name>
<keyword evidence="7 13" id="KW-0067">ATP-binding</keyword>
<evidence type="ECO:0000256" key="9">
    <source>
        <dbReference type="ARBA" id="ARBA00047899"/>
    </source>
</evidence>
<feature type="domain" description="Protein kinase" evidence="16">
    <location>
        <begin position="14"/>
        <end position="278"/>
    </location>
</feature>
<dbReference type="FunFam" id="3.30.200.20:FF:000035">
    <property type="entry name" value="Serine/threonine protein kinase Stk1"/>
    <property type="match status" value="1"/>
</dbReference>
<sequence length="684" mass="76466">MRVLLIGRRLNDRYKVLQVIGGGGMANVYLGRDMILDRDVAIKVLRLDFASDDAFIKRFHREAQSATSIAHPNIVSIYDVGEEEDIYYIIMEYVPGMTLKQYILQESPLSLDKAIHIMTQITSAIAHAHQYGIIHRDIKPQNILIDHDDTIKVTDFGIAVALSSTTITHTNSVLGSVHYLSPEQARGGLANKRSDIYSLGIVLFELLTGRVPFSGESAVSIALKHLQTETPSPKRWNPSIPQSVENVVLKATTKDPFYRYSSVEELEADLQSAVHPNRYNEQRFTVPDDEEVTKAIPVIKEDFVESEETHVPVRKPPHLEREEQEEEELKPKKKKKKKKKGKSKLIVTLVLIFLLLAAASVAAVTFIPALLLPKDVKVPDLHNQDYESAVTDLVSLGFKVKNPKDISDNEVEEGDVVKTMPEAGDVIKEGSNVIIYRSTGKKKEAFNRYIGRSFTEVKSLLEKQNYKDIQSIEVESTEPKGNITDQTPKETEQVVPEDTTVTLWVSKGPPKITLKDFSGWTEKSVKDYASDEDIEVDVKTAYSDTVEKGLVMSQKPAAEQSIEQGDKLTITVSMGKEPKAPQTVSVDVTIPYKEETDTEASTEQGDATETGDATGTEEEKPKPQKVQIYIEDADNDMSVPAKELTITETTKESFDVLVDENEKASYKIVRDGEVIEEKDVEYPE</sequence>
<dbReference type="PROSITE" id="PS00107">
    <property type="entry name" value="PROTEIN_KINASE_ATP"/>
    <property type="match status" value="1"/>
</dbReference>
<dbReference type="InterPro" id="IPR008271">
    <property type="entry name" value="Ser/Thr_kinase_AS"/>
</dbReference>
<feature type="compositionally biased region" description="Basic and acidic residues" evidence="14">
    <location>
        <begin position="305"/>
        <end position="321"/>
    </location>
</feature>
<proteinExistence type="predicted"/>
<dbReference type="Pfam" id="PF00069">
    <property type="entry name" value="Pkinase"/>
    <property type="match status" value="1"/>
</dbReference>
<organism evidence="18 19">
    <name type="scientific">Priestia megaterium</name>
    <name type="common">Bacillus megaterium</name>
    <dbReference type="NCBI Taxonomy" id="1404"/>
    <lineage>
        <taxon>Bacteria</taxon>
        <taxon>Bacillati</taxon>
        <taxon>Bacillota</taxon>
        <taxon>Bacilli</taxon>
        <taxon>Bacillales</taxon>
        <taxon>Bacillaceae</taxon>
        <taxon>Priestia</taxon>
    </lineage>
</organism>
<comment type="catalytic activity">
    <reaction evidence="10">
        <text>L-seryl-[protein] + ATP = O-phospho-L-seryl-[protein] + ADP + H(+)</text>
        <dbReference type="Rhea" id="RHEA:17989"/>
        <dbReference type="Rhea" id="RHEA-COMP:9863"/>
        <dbReference type="Rhea" id="RHEA-COMP:11604"/>
        <dbReference type="ChEBI" id="CHEBI:15378"/>
        <dbReference type="ChEBI" id="CHEBI:29999"/>
        <dbReference type="ChEBI" id="CHEBI:30616"/>
        <dbReference type="ChEBI" id="CHEBI:83421"/>
        <dbReference type="ChEBI" id="CHEBI:456216"/>
        <dbReference type="EC" id="2.7.11.1"/>
    </reaction>
</comment>
<dbReference type="GO" id="GO:0009847">
    <property type="term" value="P:spore germination"/>
    <property type="evidence" value="ECO:0007669"/>
    <property type="project" value="UniProtKB-ARBA"/>
</dbReference>